<dbReference type="InterPro" id="IPR050725">
    <property type="entry name" value="CysQ/Inositol_MonoPase"/>
</dbReference>
<dbReference type="STRING" id="1774970.AUC70_13130"/>
<feature type="binding site" evidence="10">
    <location>
        <position position="243"/>
    </location>
    <ligand>
        <name>Mg(2+)</name>
        <dbReference type="ChEBI" id="CHEBI:18420"/>
        <label>1</label>
        <note>catalytic</note>
    </ligand>
</feature>
<feature type="binding site" evidence="9">
    <location>
        <position position="243"/>
    </location>
    <ligand>
        <name>Mg(2+)</name>
        <dbReference type="ChEBI" id="CHEBI:18420"/>
        <label>2</label>
    </ligand>
</feature>
<keyword evidence="7 9" id="KW-0460">Magnesium</keyword>
<evidence type="ECO:0000256" key="5">
    <source>
        <dbReference type="ARBA" id="ARBA00022723"/>
    </source>
</evidence>
<feature type="binding site" evidence="9">
    <location>
        <position position="107"/>
    </location>
    <ligand>
        <name>Mg(2+)</name>
        <dbReference type="ChEBI" id="CHEBI:18420"/>
        <label>2</label>
    </ligand>
</feature>
<evidence type="ECO:0000256" key="6">
    <source>
        <dbReference type="ARBA" id="ARBA00022801"/>
    </source>
</evidence>
<feature type="binding site" evidence="9">
    <location>
        <position position="89"/>
    </location>
    <ligand>
        <name>substrate</name>
    </ligand>
</feature>
<feature type="binding site" evidence="10">
    <location>
        <position position="110"/>
    </location>
    <ligand>
        <name>Mg(2+)</name>
        <dbReference type="ChEBI" id="CHEBI:18420"/>
        <label>1</label>
        <note>catalytic</note>
    </ligand>
</feature>
<keyword evidence="3 9" id="KW-1003">Cell membrane</keyword>
<evidence type="ECO:0000256" key="4">
    <source>
        <dbReference type="ARBA" id="ARBA00022519"/>
    </source>
</evidence>
<protein>
    <recommendedName>
        <fullName evidence="9">3'(2'),5'-bisphosphate nucleotidase CysQ</fullName>
        <ecNumber evidence="9">3.1.3.7</ecNumber>
    </recommendedName>
    <alternativeName>
        <fullName evidence="9">3'(2'),5-bisphosphonucleoside 3'(2')-phosphohydrolase</fullName>
    </alternativeName>
    <alternativeName>
        <fullName evidence="9">3'-phosphoadenosine 5'-phosphate phosphatase</fullName>
        <shortName evidence="9">PAP phosphatase</shortName>
    </alternativeName>
</protein>
<feature type="binding site" evidence="9">
    <location>
        <position position="107"/>
    </location>
    <ligand>
        <name>Mg(2+)</name>
        <dbReference type="ChEBI" id="CHEBI:18420"/>
        <label>1</label>
    </ligand>
</feature>
<reference evidence="11 12" key="1">
    <citation type="journal article" date="2016" name="Environ. Microbiol.">
        <title>New Methyloceanibacter diversity from North Sea sediments includes methanotroph containing solely the soluble methane monooxygenase.</title>
        <authorList>
            <person name="Vekeman B."/>
            <person name="Kerckhof F.M."/>
            <person name="Cremers G."/>
            <person name="de Vos P."/>
            <person name="Vandamme P."/>
            <person name="Boon N."/>
            <person name="Op den Camp H.J."/>
            <person name="Heylen K."/>
        </authorList>
    </citation>
    <scope>NUCLEOTIDE SEQUENCE [LARGE SCALE GENOMIC DNA]</scope>
    <source>
        <strain evidence="11 12">R-67176</strain>
    </source>
</reference>
<sequence length="291" mass="30672">MEHLALSAPRHTTAALAEPATVFDLRAAAQVLTDAAAKAGAAIMAHYGATDEIDYKEDNSPVTQADRDANDILEAALRDFAPSIPVVSEETATDRKAPLGRTFFLVDPLDGTKEFIKKRSDFTVNVGLIEDGFPCFGMVYAPARGLLAVTVADGVAIEASMPPSAAGADLDVLTQKRLHARAADPGAVTALVSLSHLDAKTEEFLERFSVAERSGAGSSVKFLEIARGNADVYPRLAPTMEWDTAAGQAVLEAAGGHVVDMKGARFAYGKSDAGLKNGSFVAWGRTVLTPR</sequence>
<dbReference type="InterPro" id="IPR006240">
    <property type="entry name" value="CysQ"/>
</dbReference>
<evidence type="ECO:0000256" key="1">
    <source>
        <dbReference type="ARBA" id="ARBA00001625"/>
    </source>
</evidence>
<feature type="binding site" evidence="10">
    <location>
        <position position="89"/>
    </location>
    <ligand>
        <name>Mg(2+)</name>
        <dbReference type="ChEBI" id="CHEBI:18420"/>
        <label>1</label>
        <note>catalytic</note>
    </ligand>
</feature>
<dbReference type="PROSITE" id="PS00630">
    <property type="entry name" value="IMP_2"/>
    <property type="match status" value="1"/>
</dbReference>
<evidence type="ECO:0000256" key="2">
    <source>
        <dbReference type="ARBA" id="ARBA00005289"/>
    </source>
</evidence>
<feature type="binding site" evidence="9">
    <location>
        <begin position="109"/>
        <end position="112"/>
    </location>
    <ligand>
        <name>substrate</name>
    </ligand>
</feature>
<organism evidence="11 12">
    <name type="scientific">Methyloceanibacter stevinii</name>
    <dbReference type="NCBI Taxonomy" id="1774970"/>
    <lineage>
        <taxon>Bacteria</taxon>
        <taxon>Pseudomonadati</taxon>
        <taxon>Pseudomonadota</taxon>
        <taxon>Alphaproteobacteria</taxon>
        <taxon>Hyphomicrobiales</taxon>
        <taxon>Hyphomicrobiaceae</taxon>
        <taxon>Methyloceanibacter</taxon>
    </lineage>
</organism>
<dbReference type="GO" id="GO:0046854">
    <property type="term" value="P:phosphatidylinositol phosphate biosynthetic process"/>
    <property type="evidence" value="ECO:0007669"/>
    <property type="project" value="InterPro"/>
</dbReference>
<proteinExistence type="inferred from homology"/>
<evidence type="ECO:0000313" key="12">
    <source>
        <dbReference type="Proteomes" id="UP000094172"/>
    </source>
</evidence>
<keyword evidence="5 9" id="KW-0479">Metal-binding</keyword>
<dbReference type="GO" id="GO:0008441">
    <property type="term" value="F:3'(2'),5'-bisphosphate nucleotidase activity"/>
    <property type="evidence" value="ECO:0007669"/>
    <property type="project" value="UniProtKB-UniRule"/>
</dbReference>
<evidence type="ECO:0000256" key="9">
    <source>
        <dbReference type="HAMAP-Rule" id="MF_02095"/>
    </source>
</evidence>
<dbReference type="PROSITE" id="PS00629">
    <property type="entry name" value="IMP_1"/>
    <property type="match status" value="1"/>
</dbReference>
<dbReference type="InterPro" id="IPR000760">
    <property type="entry name" value="Inositol_monophosphatase-like"/>
</dbReference>
<dbReference type="PANTHER" id="PTHR43028">
    <property type="entry name" value="3'(2'),5'-BISPHOSPHATE NUCLEOTIDASE 1"/>
    <property type="match status" value="1"/>
</dbReference>
<comment type="cofactor">
    <cofactor evidence="9 10">
        <name>Mg(2+)</name>
        <dbReference type="ChEBI" id="CHEBI:18420"/>
    </cofactor>
</comment>
<dbReference type="GO" id="GO:0000287">
    <property type="term" value="F:magnesium ion binding"/>
    <property type="evidence" value="ECO:0007669"/>
    <property type="project" value="UniProtKB-UniRule"/>
</dbReference>
<evidence type="ECO:0000256" key="10">
    <source>
        <dbReference type="PIRSR" id="PIRSR600760-2"/>
    </source>
</evidence>
<dbReference type="EMBL" id="LPWE01000002">
    <property type="protein sequence ID" value="ODR97198.1"/>
    <property type="molecule type" value="Genomic_DNA"/>
</dbReference>
<dbReference type="InterPro" id="IPR020583">
    <property type="entry name" value="Inositol_monoP_metal-BS"/>
</dbReference>
<comment type="similarity">
    <text evidence="2 9">Belongs to the inositol monophosphatase superfamily. CysQ family.</text>
</comment>
<keyword evidence="4 9" id="KW-0997">Cell inner membrane</keyword>
<keyword evidence="8 9" id="KW-0472">Membrane</keyword>
<evidence type="ECO:0000313" key="11">
    <source>
        <dbReference type="EMBL" id="ODR97198.1"/>
    </source>
</evidence>
<accession>A0A1E3VUH6</accession>
<evidence type="ECO:0000256" key="3">
    <source>
        <dbReference type="ARBA" id="ARBA00022475"/>
    </source>
</evidence>
<dbReference type="GO" id="GO:0050427">
    <property type="term" value="P:3'-phosphoadenosine 5'-phosphosulfate metabolic process"/>
    <property type="evidence" value="ECO:0007669"/>
    <property type="project" value="TreeGrafter"/>
</dbReference>
<dbReference type="Pfam" id="PF00459">
    <property type="entry name" value="Inositol_P"/>
    <property type="match status" value="1"/>
</dbReference>
<dbReference type="GO" id="GO:0000103">
    <property type="term" value="P:sulfate assimilation"/>
    <property type="evidence" value="ECO:0007669"/>
    <property type="project" value="TreeGrafter"/>
</dbReference>
<dbReference type="HAMAP" id="MF_02095">
    <property type="entry name" value="CysQ"/>
    <property type="match status" value="1"/>
</dbReference>
<feature type="binding site" evidence="10">
    <location>
        <position position="107"/>
    </location>
    <ligand>
        <name>Mg(2+)</name>
        <dbReference type="ChEBI" id="CHEBI:18420"/>
        <label>1</label>
        <note>catalytic</note>
    </ligand>
</feature>
<dbReference type="NCBIfam" id="TIGR01331">
    <property type="entry name" value="bisphos_cysQ"/>
    <property type="match status" value="1"/>
</dbReference>
<comment type="caution">
    <text evidence="11">The sequence shown here is derived from an EMBL/GenBank/DDBJ whole genome shotgun (WGS) entry which is preliminary data.</text>
</comment>
<dbReference type="Gene3D" id="3.30.540.10">
    <property type="entry name" value="Fructose-1,6-Bisphosphatase, subunit A, domain 1"/>
    <property type="match status" value="1"/>
</dbReference>
<gene>
    <name evidence="9" type="primary">cysQ</name>
    <name evidence="11" type="ORF">AUC70_13130</name>
</gene>
<comment type="subcellular location">
    <subcellularLocation>
        <location evidence="9">Cell inner membrane</location>
        <topology evidence="9">Peripheral membrane protein</topology>
        <orientation evidence="9">Cytoplasmic side</orientation>
    </subcellularLocation>
</comment>
<dbReference type="AlphaFoldDB" id="A0A1E3VUH6"/>
<dbReference type="GO" id="GO:0005886">
    <property type="term" value="C:plasma membrane"/>
    <property type="evidence" value="ECO:0007669"/>
    <property type="project" value="UniProtKB-SubCell"/>
</dbReference>
<feature type="binding site" evidence="9">
    <location>
        <position position="243"/>
    </location>
    <ligand>
        <name>substrate</name>
    </ligand>
</feature>
<name>A0A1E3VUH6_9HYPH</name>
<feature type="binding site" evidence="9">
    <location>
        <position position="109"/>
    </location>
    <ligand>
        <name>Mg(2+)</name>
        <dbReference type="ChEBI" id="CHEBI:18420"/>
        <label>1</label>
    </ligand>
</feature>
<dbReference type="Proteomes" id="UP000094172">
    <property type="component" value="Unassembled WGS sequence"/>
</dbReference>
<dbReference type="PANTHER" id="PTHR43028:SF5">
    <property type="entry name" value="3'(2'),5'-BISPHOSPHATE NUCLEOTIDASE 1"/>
    <property type="match status" value="1"/>
</dbReference>
<comment type="function">
    <text evidence="9">Converts adenosine-3',5'-bisphosphate (PAP) to AMP.</text>
</comment>
<dbReference type="EC" id="3.1.3.7" evidence="9"/>
<dbReference type="Gene3D" id="3.40.190.80">
    <property type="match status" value="1"/>
</dbReference>
<dbReference type="CDD" id="cd01638">
    <property type="entry name" value="CysQ"/>
    <property type="match status" value="1"/>
</dbReference>
<keyword evidence="6 9" id="KW-0378">Hydrolase</keyword>
<comment type="catalytic activity">
    <reaction evidence="1 9">
        <text>adenosine 3',5'-bisphosphate + H2O = AMP + phosphate</text>
        <dbReference type="Rhea" id="RHEA:10040"/>
        <dbReference type="ChEBI" id="CHEBI:15377"/>
        <dbReference type="ChEBI" id="CHEBI:43474"/>
        <dbReference type="ChEBI" id="CHEBI:58343"/>
        <dbReference type="ChEBI" id="CHEBI:456215"/>
        <dbReference type="EC" id="3.1.3.7"/>
    </reaction>
</comment>
<feature type="binding site" evidence="10">
    <location>
        <position position="109"/>
    </location>
    <ligand>
        <name>Mg(2+)</name>
        <dbReference type="ChEBI" id="CHEBI:18420"/>
        <label>1</label>
        <note>catalytic</note>
    </ligand>
</feature>
<feature type="binding site" evidence="9">
    <location>
        <position position="110"/>
    </location>
    <ligand>
        <name>Mg(2+)</name>
        <dbReference type="ChEBI" id="CHEBI:18420"/>
        <label>2</label>
    </ligand>
</feature>
<evidence type="ECO:0000256" key="7">
    <source>
        <dbReference type="ARBA" id="ARBA00022842"/>
    </source>
</evidence>
<dbReference type="InterPro" id="IPR020550">
    <property type="entry name" value="Inositol_monophosphatase_CS"/>
</dbReference>
<keyword evidence="12" id="KW-1185">Reference proteome</keyword>
<dbReference type="SUPFAM" id="SSF56655">
    <property type="entry name" value="Carbohydrate phosphatase"/>
    <property type="match status" value="1"/>
</dbReference>
<evidence type="ECO:0000256" key="8">
    <source>
        <dbReference type="ARBA" id="ARBA00023136"/>
    </source>
</evidence>
<feature type="binding site" evidence="9">
    <location>
        <position position="89"/>
    </location>
    <ligand>
        <name>Mg(2+)</name>
        <dbReference type="ChEBI" id="CHEBI:18420"/>
        <label>1</label>
    </ligand>
</feature>